<sequence>MDRSQIFVECASNIKQKFSECLSTCIDLACPLQELINYKSACKSGIIQTCTTLSTPTPTTMATTVPPMDPVKCGIESKAPTRIVNGVDVNVARKYSWQVGLKDSKQEAEKYFCGGTIITDKHILTAAHCMFIGGCPVKEAKRKVIFVGIGDHRQEQTTDNHPDFLEPVRSIKITPHPEYSCATVENDVAIIELSRPIDLLKHADFIHPICLPNDDSKTYRGLTATVTGWGSLVGYDPSDLLLPPPPVLPNILQEAQVSIQPNSKCKRQYKNILESIPVTAENRPKDIKDSMICTRNNGGFDGGGKGPCMGDSGGPLTVKEDGKHVQVGQVSFGLGCASKGSPAIYQRTSKFLRWIKVQVGAETIYTLS</sequence>
<dbReference type="Pfam" id="PF00089">
    <property type="entry name" value="Trypsin"/>
    <property type="match status" value="1"/>
</dbReference>
<evidence type="ECO:0000256" key="2">
    <source>
        <dbReference type="ARBA" id="ARBA00024195"/>
    </source>
</evidence>
<dbReference type="PROSITE" id="PS50240">
    <property type="entry name" value="TRYPSIN_DOM"/>
    <property type="match status" value="1"/>
</dbReference>
<gene>
    <name evidence="5" type="ORF">MNOR_LOCUS21125</name>
</gene>
<name>A0AAV2R5P3_MEGNR</name>
<keyword evidence="6" id="KW-1185">Reference proteome</keyword>
<keyword evidence="3" id="KW-0720">Serine protease</keyword>
<comment type="caution">
    <text evidence="5">The sequence shown here is derived from an EMBL/GenBank/DDBJ whole genome shotgun (WGS) entry which is preliminary data.</text>
</comment>
<dbReference type="Proteomes" id="UP001497623">
    <property type="component" value="Unassembled WGS sequence"/>
</dbReference>
<evidence type="ECO:0000259" key="4">
    <source>
        <dbReference type="PROSITE" id="PS50240"/>
    </source>
</evidence>
<evidence type="ECO:0000256" key="1">
    <source>
        <dbReference type="ARBA" id="ARBA00023157"/>
    </source>
</evidence>
<dbReference type="InterPro" id="IPR043504">
    <property type="entry name" value="Peptidase_S1_PA_chymotrypsin"/>
</dbReference>
<accession>A0AAV2R5P3</accession>
<feature type="domain" description="Peptidase S1" evidence="4">
    <location>
        <begin position="83"/>
        <end position="360"/>
    </location>
</feature>
<dbReference type="EMBL" id="CAXKWB010016790">
    <property type="protein sequence ID" value="CAL4117136.1"/>
    <property type="molecule type" value="Genomic_DNA"/>
</dbReference>
<dbReference type="Gene3D" id="2.40.10.10">
    <property type="entry name" value="Trypsin-like serine proteases"/>
    <property type="match status" value="1"/>
</dbReference>
<proteinExistence type="inferred from homology"/>
<dbReference type="InterPro" id="IPR051487">
    <property type="entry name" value="Ser/Thr_Proteases_Immune/Dev"/>
</dbReference>
<dbReference type="InterPro" id="IPR001254">
    <property type="entry name" value="Trypsin_dom"/>
</dbReference>
<dbReference type="CDD" id="cd00190">
    <property type="entry name" value="Tryp_SPc"/>
    <property type="match status" value="1"/>
</dbReference>
<protein>
    <recommendedName>
        <fullName evidence="4">Peptidase S1 domain-containing protein</fullName>
    </recommendedName>
</protein>
<dbReference type="InterPro" id="IPR009003">
    <property type="entry name" value="Peptidase_S1_PA"/>
</dbReference>
<dbReference type="GO" id="GO:0006508">
    <property type="term" value="P:proteolysis"/>
    <property type="evidence" value="ECO:0007669"/>
    <property type="project" value="UniProtKB-KW"/>
</dbReference>
<dbReference type="InterPro" id="IPR001314">
    <property type="entry name" value="Peptidase_S1A"/>
</dbReference>
<dbReference type="InterPro" id="IPR018114">
    <property type="entry name" value="TRYPSIN_HIS"/>
</dbReference>
<dbReference type="PROSITE" id="PS00135">
    <property type="entry name" value="TRYPSIN_SER"/>
    <property type="match status" value="1"/>
</dbReference>
<reference evidence="5 6" key="1">
    <citation type="submission" date="2024-05" db="EMBL/GenBank/DDBJ databases">
        <authorList>
            <person name="Wallberg A."/>
        </authorList>
    </citation>
    <scope>NUCLEOTIDE SEQUENCE [LARGE SCALE GENOMIC DNA]</scope>
</reference>
<dbReference type="AlphaFoldDB" id="A0AAV2R5P3"/>
<dbReference type="InterPro" id="IPR033116">
    <property type="entry name" value="TRYPSIN_SER"/>
</dbReference>
<keyword evidence="1" id="KW-1015">Disulfide bond</keyword>
<organism evidence="5 6">
    <name type="scientific">Meganyctiphanes norvegica</name>
    <name type="common">Northern krill</name>
    <name type="synonym">Thysanopoda norvegica</name>
    <dbReference type="NCBI Taxonomy" id="48144"/>
    <lineage>
        <taxon>Eukaryota</taxon>
        <taxon>Metazoa</taxon>
        <taxon>Ecdysozoa</taxon>
        <taxon>Arthropoda</taxon>
        <taxon>Crustacea</taxon>
        <taxon>Multicrustacea</taxon>
        <taxon>Malacostraca</taxon>
        <taxon>Eumalacostraca</taxon>
        <taxon>Eucarida</taxon>
        <taxon>Euphausiacea</taxon>
        <taxon>Euphausiidae</taxon>
        <taxon>Meganyctiphanes</taxon>
    </lineage>
</organism>
<dbReference type="PANTHER" id="PTHR24256">
    <property type="entry name" value="TRYPTASE-RELATED"/>
    <property type="match status" value="1"/>
</dbReference>
<dbReference type="PROSITE" id="PS00134">
    <property type="entry name" value="TRYPSIN_HIS"/>
    <property type="match status" value="1"/>
</dbReference>
<dbReference type="GO" id="GO:0004252">
    <property type="term" value="F:serine-type endopeptidase activity"/>
    <property type="evidence" value="ECO:0007669"/>
    <property type="project" value="InterPro"/>
</dbReference>
<dbReference type="PRINTS" id="PR00722">
    <property type="entry name" value="CHYMOTRYPSIN"/>
</dbReference>
<evidence type="ECO:0000313" key="6">
    <source>
        <dbReference type="Proteomes" id="UP001497623"/>
    </source>
</evidence>
<comment type="similarity">
    <text evidence="2">Belongs to the peptidase S1 family. CLIP subfamily.</text>
</comment>
<dbReference type="SUPFAM" id="SSF50494">
    <property type="entry name" value="Trypsin-like serine proteases"/>
    <property type="match status" value="1"/>
</dbReference>
<dbReference type="SMART" id="SM00020">
    <property type="entry name" value="Tryp_SPc"/>
    <property type="match status" value="1"/>
</dbReference>
<evidence type="ECO:0000313" key="5">
    <source>
        <dbReference type="EMBL" id="CAL4117136.1"/>
    </source>
</evidence>
<evidence type="ECO:0000256" key="3">
    <source>
        <dbReference type="RuleBase" id="RU363034"/>
    </source>
</evidence>
<keyword evidence="3" id="KW-0645">Protease</keyword>
<keyword evidence="3" id="KW-0378">Hydrolase</keyword>